<comment type="caution">
    <text evidence="2">The sequence shown here is derived from an EMBL/GenBank/DDBJ whole genome shotgun (WGS) entry which is preliminary data.</text>
</comment>
<keyword evidence="1" id="KW-1133">Transmembrane helix</keyword>
<dbReference type="EMBL" id="JAUSVK010000001">
    <property type="protein sequence ID" value="MDQ0394209.1"/>
    <property type="molecule type" value="Genomic_DNA"/>
</dbReference>
<accession>A0ABU0FHX3</accession>
<keyword evidence="1" id="KW-0812">Transmembrane</keyword>
<evidence type="ECO:0000256" key="1">
    <source>
        <dbReference type="SAM" id="Phobius"/>
    </source>
</evidence>
<dbReference type="Proteomes" id="UP001237448">
    <property type="component" value="Unassembled WGS sequence"/>
</dbReference>
<name>A0ABU0FHX3_9HYPH</name>
<reference evidence="2 3" key="1">
    <citation type="submission" date="2023-07" db="EMBL/GenBank/DDBJ databases">
        <title>Genomic Encyclopedia of Type Strains, Phase IV (KMG-IV): sequencing the most valuable type-strain genomes for metagenomic binning, comparative biology and taxonomic classification.</title>
        <authorList>
            <person name="Goeker M."/>
        </authorList>
    </citation>
    <scope>NUCLEOTIDE SEQUENCE [LARGE SCALE GENOMIC DNA]</scope>
    <source>
        <strain evidence="2 3">DSM 5896</strain>
    </source>
</reference>
<gene>
    <name evidence="2" type="ORF">J3R73_004001</name>
</gene>
<evidence type="ECO:0000313" key="3">
    <source>
        <dbReference type="Proteomes" id="UP001237448"/>
    </source>
</evidence>
<keyword evidence="3" id="KW-1185">Reference proteome</keyword>
<dbReference type="RefSeq" id="WP_307430817.1">
    <property type="nucleotide sequence ID" value="NZ_JAUSVK010000001.1"/>
</dbReference>
<feature type="transmembrane region" description="Helical" evidence="1">
    <location>
        <begin position="73"/>
        <end position="91"/>
    </location>
</feature>
<protein>
    <submittedName>
        <fullName evidence="2">Uncharacterized protein</fullName>
    </submittedName>
</protein>
<organism evidence="2 3">
    <name type="scientific">Labrys monachus</name>
    <dbReference type="NCBI Taxonomy" id="217067"/>
    <lineage>
        <taxon>Bacteria</taxon>
        <taxon>Pseudomonadati</taxon>
        <taxon>Pseudomonadota</taxon>
        <taxon>Alphaproteobacteria</taxon>
        <taxon>Hyphomicrobiales</taxon>
        <taxon>Xanthobacteraceae</taxon>
        <taxon>Labrys</taxon>
    </lineage>
</organism>
<keyword evidence="1" id="KW-0472">Membrane</keyword>
<sequence length="94" mass="10025">MSPASRFLVISGATVVVFSVGWWWLTYADVIRYAYLSPPNAGLCLVSNSDICQLAKSLCRGAHPFAIIGYRSASIWIGAALLCASLVTATARDA</sequence>
<evidence type="ECO:0000313" key="2">
    <source>
        <dbReference type="EMBL" id="MDQ0394209.1"/>
    </source>
</evidence>
<proteinExistence type="predicted"/>
<feature type="transmembrane region" description="Helical" evidence="1">
    <location>
        <begin position="7"/>
        <end position="25"/>
    </location>
</feature>